<reference evidence="2 3" key="1">
    <citation type="submission" date="2018-09" db="EMBL/GenBank/DDBJ databases">
        <title>Profundibacter amoris BAR1 gen. nov., sp. nov., a new member of the Roseobacter clade isolated at Lokis Castle Vent Field on the Arctic Mid-Oceanic Ridge.</title>
        <authorList>
            <person name="Le Moine Bauer S."/>
            <person name="Sjoeberg A.G."/>
            <person name="L'Haridon S."/>
            <person name="Stokke R."/>
            <person name="Roalkvam I."/>
            <person name="Steen I.H."/>
            <person name="Dahle H."/>
        </authorList>
    </citation>
    <scope>NUCLEOTIDE SEQUENCE [LARGE SCALE GENOMIC DNA]</scope>
    <source>
        <strain evidence="2 3">BAR1</strain>
    </source>
</reference>
<dbReference type="Proteomes" id="UP000261704">
    <property type="component" value="Chromosome"/>
</dbReference>
<dbReference type="KEGG" id="pamo:BAR1_07665"/>
<dbReference type="InterPro" id="IPR024975">
    <property type="entry name" value="NOV_C"/>
</dbReference>
<evidence type="ECO:0000313" key="3">
    <source>
        <dbReference type="Proteomes" id="UP000261704"/>
    </source>
</evidence>
<proteinExistence type="predicted"/>
<evidence type="ECO:0000313" key="2">
    <source>
        <dbReference type="EMBL" id="AXX97815.1"/>
    </source>
</evidence>
<accession>A0A347UG37</accession>
<dbReference type="AlphaFoldDB" id="A0A347UG37"/>
<sequence>MTEEVSTERLFSFPCFEGLRLLRQHSAENSGMSPSDVLDLVVAVEADAASLDLEAALFLGGLVEQDCPLEGEYFYQICIKAVVIRHQPIWAKSMKQGRIRFINSLGVNDQGIFAAAGLLDDPPTMEVVSWWDDVVGHARLAIDIQKMEQARIAEALSIEYEQIHLNKIGITKHPKWVGLDDNFAGYDVLSYDLENGSEVNRMIEVKSTINSPLRFFVSRNEWKTADTIGDAYSFHVWNMAIDPPQLHIRSVEDIRPHIPSDNAKGAWSNAAIPIGI</sequence>
<name>A0A347UG37_9RHOB</name>
<organism evidence="2 3">
    <name type="scientific">Profundibacter amoris</name>
    <dbReference type="NCBI Taxonomy" id="2171755"/>
    <lineage>
        <taxon>Bacteria</taxon>
        <taxon>Pseudomonadati</taxon>
        <taxon>Pseudomonadota</taxon>
        <taxon>Alphaproteobacteria</taxon>
        <taxon>Rhodobacterales</taxon>
        <taxon>Paracoccaceae</taxon>
        <taxon>Profundibacter</taxon>
    </lineage>
</organism>
<keyword evidence="3" id="KW-1185">Reference proteome</keyword>
<protein>
    <submittedName>
        <fullName evidence="2">DUF3883 domain-containing protein</fullName>
    </submittedName>
</protein>
<dbReference type="EMBL" id="CP032125">
    <property type="protein sequence ID" value="AXX97815.1"/>
    <property type="molecule type" value="Genomic_DNA"/>
</dbReference>
<dbReference type="RefSeq" id="WP_118942472.1">
    <property type="nucleotide sequence ID" value="NZ_CP032125.1"/>
</dbReference>
<evidence type="ECO:0000259" key="1">
    <source>
        <dbReference type="Pfam" id="PF13020"/>
    </source>
</evidence>
<gene>
    <name evidence="2" type="ORF">BAR1_07665</name>
</gene>
<dbReference type="OrthoDB" id="7833680at2"/>
<feature type="domain" description="Protein NO VEIN C-terminal" evidence="1">
    <location>
        <begin position="153"/>
        <end position="246"/>
    </location>
</feature>
<dbReference type="Pfam" id="PF13020">
    <property type="entry name" value="NOV_C"/>
    <property type="match status" value="1"/>
</dbReference>